<keyword evidence="9" id="KW-1185">Reference proteome</keyword>
<dbReference type="InterPro" id="IPR051451">
    <property type="entry name" value="PhoH2-like"/>
</dbReference>
<comment type="subcellular location">
    <subcellularLocation>
        <location evidence="1">Cytoplasm</location>
    </subcellularLocation>
</comment>
<feature type="domain" description="PhoH-like protein" evidence="7">
    <location>
        <begin position="115"/>
        <end position="318"/>
    </location>
</feature>
<evidence type="ECO:0000313" key="8">
    <source>
        <dbReference type="EMBL" id="BEH90523.1"/>
    </source>
</evidence>
<proteinExistence type="inferred from homology"/>
<evidence type="ECO:0000313" key="9">
    <source>
        <dbReference type="Proteomes" id="UP001432099"/>
    </source>
</evidence>
<dbReference type="Pfam" id="PF02562">
    <property type="entry name" value="PhoH"/>
    <property type="match status" value="1"/>
</dbReference>
<organism evidence="8 9">
    <name type="scientific">Turicibacter faecis</name>
    <dbReference type="NCBI Taxonomy" id="2963365"/>
    <lineage>
        <taxon>Bacteria</taxon>
        <taxon>Bacillati</taxon>
        <taxon>Bacillota</taxon>
        <taxon>Erysipelotrichia</taxon>
        <taxon>Erysipelotrichales</taxon>
        <taxon>Turicibacteraceae</taxon>
        <taxon>Turicibacter</taxon>
    </lineage>
</organism>
<dbReference type="InterPro" id="IPR003714">
    <property type="entry name" value="PhoH"/>
</dbReference>
<accession>A0ABM8IIE9</accession>
<reference evidence="8" key="1">
    <citation type="journal article" date="2024" name="Int. J. Syst. Evol. Microbiol.">
        <title>Turicibacter faecis sp. nov., isolated from faeces of heart failure mouse model.</title>
        <authorList>
            <person name="Imamura Y."/>
            <person name="Motooka D."/>
            <person name="Nakajima Y."/>
            <person name="Ito S."/>
            <person name="Kitakaze M."/>
            <person name="Iida T."/>
            <person name="Nakamura S."/>
        </authorList>
    </citation>
    <scope>NUCLEOTIDE SEQUENCE</scope>
    <source>
        <strain evidence="8">TC023</strain>
    </source>
</reference>
<evidence type="ECO:0000259" key="7">
    <source>
        <dbReference type="Pfam" id="PF02562"/>
    </source>
</evidence>
<keyword evidence="3" id="KW-0963">Cytoplasm</keyword>
<evidence type="ECO:0000256" key="4">
    <source>
        <dbReference type="ARBA" id="ARBA00022741"/>
    </source>
</evidence>
<comment type="similarity">
    <text evidence="2">Belongs to the PhoH family.</text>
</comment>
<dbReference type="Gene3D" id="3.40.50.300">
    <property type="entry name" value="P-loop containing nucleotide triphosphate hydrolases"/>
    <property type="match status" value="1"/>
</dbReference>
<dbReference type="InterPro" id="IPR027417">
    <property type="entry name" value="P-loop_NTPase"/>
</dbReference>
<evidence type="ECO:0000256" key="6">
    <source>
        <dbReference type="ARBA" id="ARBA00039970"/>
    </source>
</evidence>
<sequence>MSKDPIKIPAVFETIDETISVVGHHDKHLKIFEDYYNVEISLRGDQIYLFGDEKKAAIIREVLMALVELHRKGKEITERDVLYAIKMNEQHRLGDLESLFDERYKIIKTVQGKMIYAKTFNQKDYYRKIQDNDLVFGIGPAGTGKTYLAVVIGVALLKKNIVRKIILTRPVVEAGENLGFLPGDLKEKVDPYLRPLYDALYDVLGLEQTEKMIERGIIEIAPLAYMRGRTLEDAYIILDEAQNTTKQQMKMFLTRLGFNSKMVVTGDETQIDLPKPVKSGLKHAKEILSDVKGIEFVQFETVDVVRHTLVQKIIESYESSGE</sequence>
<evidence type="ECO:0000256" key="3">
    <source>
        <dbReference type="ARBA" id="ARBA00022490"/>
    </source>
</evidence>
<keyword evidence="5" id="KW-0067">ATP-binding</keyword>
<dbReference type="PANTHER" id="PTHR30473">
    <property type="entry name" value="PROTEIN PHOH"/>
    <property type="match status" value="1"/>
</dbReference>
<protein>
    <recommendedName>
        <fullName evidence="6">PhoH-like protein</fullName>
    </recommendedName>
</protein>
<keyword evidence="4" id="KW-0547">Nucleotide-binding</keyword>
<dbReference type="SUPFAM" id="SSF52540">
    <property type="entry name" value="P-loop containing nucleoside triphosphate hydrolases"/>
    <property type="match status" value="1"/>
</dbReference>
<evidence type="ECO:0000256" key="2">
    <source>
        <dbReference type="ARBA" id="ARBA00010393"/>
    </source>
</evidence>
<dbReference type="PANTHER" id="PTHR30473:SF1">
    <property type="entry name" value="PHOH-LIKE PROTEIN"/>
    <property type="match status" value="1"/>
</dbReference>
<name>A0ABM8IIE9_9FIRM</name>
<dbReference type="EMBL" id="AP028127">
    <property type="protein sequence ID" value="BEH90523.1"/>
    <property type="molecule type" value="Genomic_DNA"/>
</dbReference>
<dbReference type="RefSeq" id="WP_161831958.1">
    <property type="nucleotide sequence ID" value="NZ_AP028127.1"/>
</dbReference>
<evidence type="ECO:0000256" key="5">
    <source>
        <dbReference type="ARBA" id="ARBA00022840"/>
    </source>
</evidence>
<gene>
    <name evidence="8" type="primary">phoH</name>
    <name evidence="8" type="ORF">T23_06250</name>
</gene>
<dbReference type="Proteomes" id="UP001432099">
    <property type="component" value="Chromosome"/>
</dbReference>
<evidence type="ECO:0000256" key="1">
    <source>
        <dbReference type="ARBA" id="ARBA00004496"/>
    </source>
</evidence>